<evidence type="ECO:0000313" key="2">
    <source>
        <dbReference type="EMBL" id="MFC7383041.1"/>
    </source>
</evidence>
<name>A0ABW2P7A2_9ACTN</name>
<gene>
    <name evidence="2" type="ORF">ACFQSB_12545</name>
</gene>
<comment type="caution">
    <text evidence="2">The sequence shown here is derived from an EMBL/GenBank/DDBJ whole genome shotgun (WGS) entry which is preliminary data.</text>
</comment>
<dbReference type="SUPFAM" id="SSF51735">
    <property type="entry name" value="NAD(P)-binding Rossmann-fold domains"/>
    <property type="match status" value="1"/>
</dbReference>
<evidence type="ECO:0000313" key="3">
    <source>
        <dbReference type="Proteomes" id="UP001596496"/>
    </source>
</evidence>
<reference evidence="3" key="1">
    <citation type="journal article" date="2019" name="Int. J. Syst. Evol. Microbiol.">
        <title>The Global Catalogue of Microorganisms (GCM) 10K type strain sequencing project: providing services to taxonomists for standard genome sequencing and annotation.</title>
        <authorList>
            <consortium name="The Broad Institute Genomics Platform"/>
            <consortium name="The Broad Institute Genome Sequencing Center for Infectious Disease"/>
            <person name="Wu L."/>
            <person name="Ma J."/>
        </authorList>
    </citation>
    <scope>NUCLEOTIDE SEQUENCE [LARGE SCALE GENOMIC DNA]</scope>
    <source>
        <strain evidence="3">CECT 7649</strain>
    </source>
</reference>
<evidence type="ECO:0000259" key="1">
    <source>
        <dbReference type="Pfam" id="PF05368"/>
    </source>
</evidence>
<proteinExistence type="predicted"/>
<dbReference type="EMBL" id="JBHTCG010000007">
    <property type="protein sequence ID" value="MFC7383041.1"/>
    <property type="molecule type" value="Genomic_DNA"/>
</dbReference>
<dbReference type="PANTHER" id="PTHR43162">
    <property type="match status" value="1"/>
</dbReference>
<organism evidence="2 3">
    <name type="scientific">Sphaerisporangium rhizosphaerae</name>
    <dbReference type="NCBI Taxonomy" id="2269375"/>
    <lineage>
        <taxon>Bacteria</taxon>
        <taxon>Bacillati</taxon>
        <taxon>Actinomycetota</taxon>
        <taxon>Actinomycetes</taxon>
        <taxon>Streptosporangiales</taxon>
        <taxon>Streptosporangiaceae</taxon>
        <taxon>Sphaerisporangium</taxon>
    </lineage>
</organism>
<dbReference type="RefSeq" id="WP_380826432.1">
    <property type="nucleotide sequence ID" value="NZ_JBHTCG010000007.1"/>
</dbReference>
<keyword evidence="3" id="KW-1185">Reference proteome</keyword>
<protein>
    <submittedName>
        <fullName evidence="2">SDR family oxidoreductase</fullName>
    </submittedName>
</protein>
<dbReference type="Gene3D" id="3.90.25.10">
    <property type="entry name" value="UDP-galactose 4-epimerase, domain 1"/>
    <property type="match status" value="1"/>
</dbReference>
<accession>A0ABW2P7A2</accession>
<dbReference type="Proteomes" id="UP001596496">
    <property type="component" value="Unassembled WGS sequence"/>
</dbReference>
<feature type="domain" description="NmrA-like" evidence="1">
    <location>
        <begin position="2"/>
        <end position="96"/>
    </location>
</feature>
<dbReference type="InterPro" id="IPR008030">
    <property type="entry name" value="NmrA-like"/>
</dbReference>
<dbReference type="Pfam" id="PF05368">
    <property type="entry name" value="NmrA"/>
    <property type="match status" value="1"/>
</dbReference>
<sequence>MTILVTGATGTVGRHLVRHLLESGHKVRALTRDPARAALPQGVEVVAGDLTDAAGLAPVLDGVTAAHLINFAGDYRPLWNGPEIAAAAARAGVTRVTMLGGWQEGTLEPAVQASALEWTKLKPVEFMGNTLADWAGRLRARGIVREPHGDRRSAPVHESDIAAVAAAALTEDGHAGHTYLITGPEVLTPRDKIRILAEATGRDLRFEELTPEQTREAWIERGRPPEMLLFKVFGDDPAIGDGEKVEFLLKVYGAAHKAGSTVSGVVEAVTGRPGRTFAQWAAEHADAFRP</sequence>
<dbReference type="InterPro" id="IPR051604">
    <property type="entry name" value="Ergot_Alk_Oxidoreductase"/>
</dbReference>
<dbReference type="Gene3D" id="3.40.50.720">
    <property type="entry name" value="NAD(P)-binding Rossmann-like Domain"/>
    <property type="match status" value="1"/>
</dbReference>
<dbReference type="InterPro" id="IPR036291">
    <property type="entry name" value="NAD(P)-bd_dom_sf"/>
</dbReference>
<dbReference type="PANTHER" id="PTHR43162:SF1">
    <property type="entry name" value="PRESTALK A DIFFERENTIATION PROTEIN A"/>
    <property type="match status" value="1"/>
</dbReference>